<accession>A0AA88MJ60</accession>
<organism evidence="3 4">
    <name type="scientific">Channa striata</name>
    <name type="common">Snakehead murrel</name>
    <name type="synonym">Ophicephalus striatus</name>
    <dbReference type="NCBI Taxonomy" id="64152"/>
    <lineage>
        <taxon>Eukaryota</taxon>
        <taxon>Metazoa</taxon>
        <taxon>Chordata</taxon>
        <taxon>Craniata</taxon>
        <taxon>Vertebrata</taxon>
        <taxon>Euteleostomi</taxon>
        <taxon>Actinopterygii</taxon>
        <taxon>Neopterygii</taxon>
        <taxon>Teleostei</taxon>
        <taxon>Neoteleostei</taxon>
        <taxon>Acanthomorphata</taxon>
        <taxon>Anabantaria</taxon>
        <taxon>Anabantiformes</taxon>
        <taxon>Channoidei</taxon>
        <taxon>Channidae</taxon>
        <taxon>Channa</taxon>
    </lineage>
</organism>
<feature type="region of interest" description="Disordered" evidence="1">
    <location>
        <begin position="205"/>
        <end position="229"/>
    </location>
</feature>
<evidence type="ECO:0000256" key="2">
    <source>
        <dbReference type="SAM" id="Phobius"/>
    </source>
</evidence>
<keyword evidence="2" id="KW-0812">Transmembrane</keyword>
<evidence type="ECO:0000313" key="4">
    <source>
        <dbReference type="Proteomes" id="UP001187415"/>
    </source>
</evidence>
<keyword evidence="2" id="KW-1133">Transmembrane helix</keyword>
<gene>
    <name evidence="3" type="ORF">Q5P01_014905</name>
</gene>
<dbReference type="PANTHER" id="PTHR43841">
    <property type="entry name" value="3-HYDROXYACYL-THIOESTER DEHYDRATASE HTDX-RELATED"/>
    <property type="match status" value="1"/>
</dbReference>
<reference evidence="3" key="1">
    <citation type="submission" date="2023-07" db="EMBL/GenBank/DDBJ databases">
        <title>Chromosome-level Genome Assembly of Striped Snakehead (Channa striata).</title>
        <authorList>
            <person name="Liu H."/>
        </authorList>
    </citation>
    <scope>NUCLEOTIDE SEQUENCE</scope>
    <source>
        <strain evidence="3">Gz</strain>
        <tissue evidence="3">Muscle</tissue>
    </source>
</reference>
<feature type="compositionally biased region" description="Basic and acidic residues" evidence="1">
    <location>
        <begin position="206"/>
        <end position="218"/>
    </location>
</feature>
<protein>
    <submittedName>
        <fullName evidence="3">Uncharacterized protein</fullName>
    </submittedName>
</protein>
<dbReference type="Proteomes" id="UP001187415">
    <property type="component" value="Unassembled WGS sequence"/>
</dbReference>
<sequence length="352" mass="39879">MGNTLSYIVSSLSVCSVYLAYVHIYCSYKSLRTNVLHGEKLPSFLFLYIKYWTRSLTRKSGHLNATPKTPECVYTAIDNRLHTPVLRRFCSAAGYGWDYPDADFRDLPLCFPEFLCGRLLLMVVTNGNFRLSPAGLVLVRQSLKTLEPVDELKKGPFTLQVRVLEYRHVDTGVEVDICLSATSYTRRPVWESVLTLLSKNKRHKDSRCSSETEDHSDQQSDEPVPENTKQVDLRVPWSTGLQCVWTSSAYSPCWLLSLLTRLFGNKSHTVPTLWMLSVCLAEIEKHKGVNVITAPVNVSVRFKEPLLAPGKVTIKFWQPLETGGRATAPALKFHMQQYGSKILHMEGMICRS</sequence>
<dbReference type="EMBL" id="JAUPFM010000011">
    <property type="protein sequence ID" value="KAK2837693.1"/>
    <property type="molecule type" value="Genomic_DNA"/>
</dbReference>
<dbReference type="AlphaFoldDB" id="A0AA88MJ60"/>
<feature type="transmembrane region" description="Helical" evidence="2">
    <location>
        <begin position="6"/>
        <end position="26"/>
    </location>
</feature>
<dbReference type="PANTHER" id="PTHR43841:SF3">
    <property type="entry name" value="(3R)-HYDROXYACYL-ACP DEHYDRATASE SUBUNIT HADB"/>
    <property type="match status" value="1"/>
</dbReference>
<name>A0AA88MJ60_CHASR</name>
<evidence type="ECO:0000313" key="3">
    <source>
        <dbReference type="EMBL" id="KAK2837693.1"/>
    </source>
</evidence>
<evidence type="ECO:0000256" key="1">
    <source>
        <dbReference type="SAM" id="MobiDB-lite"/>
    </source>
</evidence>
<keyword evidence="2" id="KW-0472">Membrane</keyword>
<proteinExistence type="predicted"/>
<dbReference type="Gene3D" id="3.10.129.10">
    <property type="entry name" value="Hotdog Thioesterase"/>
    <property type="match status" value="1"/>
</dbReference>
<keyword evidence="4" id="KW-1185">Reference proteome</keyword>
<comment type="caution">
    <text evidence="3">The sequence shown here is derived from an EMBL/GenBank/DDBJ whole genome shotgun (WGS) entry which is preliminary data.</text>
</comment>